<keyword evidence="4" id="KW-1185">Reference proteome</keyword>
<dbReference type="RefSeq" id="WP_166132604.1">
    <property type="nucleotide sequence ID" value="NZ_JAAOBY010000001.1"/>
</dbReference>
<dbReference type="Proteomes" id="UP000621670">
    <property type="component" value="Unassembled WGS sequence"/>
</dbReference>
<accession>A0ABR7JBU1</accession>
<sequence length="471" mass="52262">MSDNKNIDRLFKEQFKDFEATPAAGTWDQIAAQLQHKKKRRAVPFWLKSSGIAAALVLGCFFLFDQNSTLELQENKVATGKKTNPKDEPILKSKTTISTKPNSEVVSAPPKIVSNPTITTNPSVKVNPKNNFVTTNTSSYNIKNQIFTKNSIVQNDIQETEKNTDKLSNNLNSYKRNLDNESNIDPSNSFINKSIVNPAVATTDSDVKEEQKTNPNALEILLQQKDGVQSVVTNEKSQQKWQIKPTVAPIFLNTNAGGSAIDPQFANNPKSAEQNLSYGVGVQYALNKKVKIRSGLNKLALDYNTKNIVYSTGLMSKNLPNITYTTNQIIVIKSENTLVTLISLETDLQETTAGQINQQMGYIELPMELSYALIDKKWGINLIGGISTLFLSQNKISILSEQGRIPLGEANNLNSVHFSSNVGVGFSYQIKPSLRFNLEPMMKYQFNTFSQNNSSFKPAFIGLYSGVSFSF</sequence>
<evidence type="ECO:0000256" key="1">
    <source>
        <dbReference type="SAM" id="Coils"/>
    </source>
</evidence>
<gene>
    <name evidence="3" type="ORF">H8R26_00745</name>
</gene>
<keyword evidence="2" id="KW-1133">Transmembrane helix</keyword>
<evidence type="ECO:0008006" key="5">
    <source>
        <dbReference type="Google" id="ProtNLM"/>
    </source>
</evidence>
<evidence type="ECO:0000313" key="3">
    <source>
        <dbReference type="EMBL" id="MBC5861937.1"/>
    </source>
</evidence>
<evidence type="ECO:0000256" key="2">
    <source>
        <dbReference type="SAM" id="Phobius"/>
    </source>
</evidence>
<feature type="transmembrane region" description="Helical" evidence="2">
    <location>
        <begin position="45"/>
        <end position="64"/>
    </location>
</feature>
<keyword evidence="1" id="KW-0175">Coiled coil</keyword>
<organism evidence="3 4">
    <name type="scientific">Flavobacterium turcicum</name>
    <dbReference type="NCBI Taxonomy" id="2764718"/>
    <lineage>
        <taxon>Bacteria</taxon>
        <taxon>Pseudomonadati</taxon>
        <taxon>Bacteroidota</taxon>
        <taxon>Flavobacteriia</taxon>
        <taxon>Flavobacteriales</taxon>
        <taxon>Flavobacteriaceae</taxon>
        <taxon>Flavobacterium</taxon>
    </lineage>
</organism>
<keyword evidence="2" id="KW-0472">Membrane</keyword>
<name>A0ABR7JBU1_9FLAO</name>
<evidence type="ECO:0000313" key="4">
    <source>
        <dbReference type="Proteomes" id="UP000621670"/>
    </source>
</evidence>
<protein>
    <recommendedName>
        <fullName evidence="5">Outer membrane protein beta-barrel domain-containing protein</fullName>
    </recommendedName>
</protein>
<proteinExistence type="predicted"/>
<dbReference type="EMBL" id="JACRUM010000001">
    <property type="protein sequence ID" value="MBC5861937.1"/>
    <property type="molecule type" value="Genomic_DNA"/>
</dbReference>
<keyword evidence="2" id="KW-0812">Transmembrane</keyword>
<feature type="coiled-coil region" evidence="1">
    <location>
        <begin position="150"/>
        <end position="184"/>
    </location>
</feature>
<comment type="caution">
    <text evidence="3">The sequence shown here is derived from an EMBL/GenBank/DDBJ whole genome shotgun (WGS) entry which is preliminary data.</text>
</comment>
<reference evidence="3 4" key="1">
    <citation type="submission" date="2020-08" db="EMBL/GenBank/DDBJ databases">
        <title>Description of novel Flavobacterium F-400 isolate.</title>
        <authorList>
            <person name="Saticioglu I."/>
            <person name="Duman M."/>
            <person name="Altun S."/>
        </authorList>
    </citation>
    <scope>NUCLEOTIDE SEQUENCE [LARGE SCALE GENOMIC DNA]</scope>
    <source>
        <strain evidence="3 4">F-400</strain>
    </source>
</reference>